<proteinExistence type="predicted"/>
<gene>
    <name evidence="2" type="ORF">PVAG01_09454</name>
</gene>
<sequence length="109" mass="12844">MPRAWFRCVRPPGWFSIKVNGHLKSFRKSRPSFRLLPYFLRIYRSSGFLQYHCSKNGFSNNQEAVFAPESRAGLCMLCITSISYLLALITSYILMHCVPFRRSEFYWCS</sequence>
<accession>A0ABR4P7K1</accession>
<feature type="transmembrane region" description="Helical" evidence="1">
    <location>
        <begin position="74"/>
        <end position="95"/>
    </location>
</feature>
<reference evidence="2 3" key="1">
    <citation type="submission" date="2024-06" db="EMBL/GenBank/DDBJ databases">
        <title>Complete genome of Phlyctema vagabunda strain 19-DSS-EL-015.</title>
        <authorList>
            <person name="Fiorenzani C."/>
        </authorList>
    </citation>
    <scope>NUCLEOTIDE SEQUENCE [LARGE SCALE GENOMIC DNA]</scope>
    <source>
        <strain evidence="2 3">19-DSS-EL-015</strain>
    </source>
</reference>
<comment type="caution">
    <text evidence="2">The sequence shown here is derived from an EMBL/GenBank/DDBJ whole genome shotgun (WGS) entry which is preliminary data.</text>
</comment>
<dbReference type="Proteomes" id="UP001629113">
    <property type="component" value="Unassembled WGS sequence"/>
</dbReference>
<keyword evidence="3" id="KW-1185">Reference proteome</keyword>
<keyword evidence="1" id="KW-0472">Membrane</keyword>
<keyword evidence="1" id="KW-1133">Transmembrane helix</keyword>
<organism evidence="2 3">
    <name type="scientific">Phlyctema vagabunda</name>
    <dbReference type="NCBI Taxonomy" id="108571"/>
    <lineage>
        <taxon>Eukaryota</taxon>
        <taxon>Fungi</taxon>
        <taxon>Dikarya</taxon>
        <taxon>Ascomycota</taxon>
        <taxon>Pezizomycotina</taxon>
        <taxon>Leotiomycetes</taxon>
        <taxon>Helotiales</taxon>
        <taxon>Dermateaceae</taxon>
        <taxon>Phlyctema</taxon>
    </lineage>
</organism>
<evidence type="ECO:0000313" key="2">
    <source>
        <dbReference type="EMBL" id="KAL3419232.1"/>
    </source>
</evidence>
<evidence type="ECO:0000313" key="3">
    <source>
        <dbReference type="Proteomes" id="UP001629113"/>
    </source>
</evidence>
<evidence type="ECO:0000256" key="1">
    <source>
        <dbReference type="SAM" id="Phobius"/>
    </source>
</evidence>
<dbReference type="EMBL" id="JBFCZG010000008">
    <property type="protein sequence ID" value="KAL3419232.1"/>
    <property type="molecule type" value="Genomic_DNA"/>
</dbReference>
<keyword evidence="1" id="KW-0812">Transmembrane</keyword>
<name>A0ABR4P7K1_9HELO</name>
<protein>
    <submittedName>
        <fullName evidence="2">Uncharacterized protein</fullName>
    </submittedName>
</protein>